<protein>
    <submittedName>
        <fullName evidence="1">Uncharacterized protein</fullName>
    </submittedName>
</protein>
<dbReference type="Proteomes" id="UP000807306">
    <property type="component" value="Unassembled WGS sequence"/>
</dbReference>
<reference evidence="1" key="1">
    <citation type="submission" date="2020-11" db="EMBL/GenBank/DDBJ databases">
        <authorList>
            <consortium name="DOE Joint Genome Institute"/>
            <person name="Ahrendt S."/>
            <person name="Riley R."/>
            <person name="Andreopoulos W."/>
            <person name="Labutti K."/>
            <person name="Pangilinan J."/>
            <person name="Ruiz-Duenas F.J."/>
            <person name="Barrasa J.M."/>
            <person name="Sanchez-Garcia M."/>
            <person name="Camarero S."/>
            <person name="Miyauchi S."/>
            <person name="Serrano A."/>
            <person name="Linde D."/>
            <person name="Babiker R."/>
            <person name="Drula E."/>
            <person name="Ayuso-Fernandez I."/>
            <person name="Pacheco R."/>
            <person name="Padilla G."/>
            <person name="Ferreira P."/>
            <person name="Barriuso J."/>
            <person name="Kellner H."/>
            <person name="Castanera R."/>
            <person name="Alfaro M."/>
            <person name="Ramirez L."/>
            <person name="Pisabarro A.G."/>
            <person name="Kuo A."/>
            <person name="Tritt A."/>
            <person name="Lipzen A."/>
            <person name="He G."/>
            <person name="Yan M."/>
            <person name="Ng V."/>
            <person name="Cullen D."/>
            <person name="Martin F."/>
            <person name="Rosso M.-N."/>
            <person name="Henrissat B."/>
            <person name="Hibbett D."/>
            <person name="Martinez A.T."/>
            <person name="Grigoriev I.V."/>
        </authorList>
    </citation>
    <scope>NUCLEOTIDE SEQUENCE</scope>
    <source>
        <strain evidence="1">CBS 506.95</strain>
    </source>
</reference>
<organism evidence="1 2">
    <name type="scientific">Crepidotus variabilis</name>
    <dbReference type="NCBI Taxonomy" id="179855"/>
    <lineage>
        <taxon>Eukaryota</taxon>
        <taxon>Fungi</taxon>
        <taxon>Dikarya</taxon>
        <taxon>Basidiomycota</taxon>
        <taxon>Agaricomycotina</taxon>
        <taxon>Agaricomycetes</taxon>
        <taxon>Agaricomycetidae</taxon>
        <taxon>Agaricales</taxon>
        <taxon>Agaricineae</taxon>
        <taxon>Crepidotaceae</taxon>
        <taxon>Crepidotus</taxon>
    </lineage>
</organism>
<keyword evidence="2" id="KW-1185">Reference proteome</keyword>
<evidence type="ECO:0000313" key="1">
    <source>
        <dbReference type="EMBL" id="KAF9522398.1"/>
    </source>
</evidence>
<comment type="caution">
    <text evidence="1">The sequence shown here is derived from an EMBL/GenBank/DDBJ whole genome shotgun (WGS) entry which is preliminary data.</text>
</comment>
<dbReference type="EMBL" id="MU157947">
    <property type="protein sequence ID" value="KAF9522398.1"/>
    <property type="molecule type" value="Genomic_DNA"/>
</dbReference>
<dbReference type="AlphaFoldDB" id="A0A9P6E4G5"/>
<gene>
    <name evidence="1" type="ORF">CPB83DRAFT_899671</name>
</gene>
<proteinExistence type="predicted"/>
<dbReference type="OrthoDB" id="2987506at2759"/>
<name>A0A9P6E4G5_9AGAR</name>
<evidence type="ECO:0000313" key="2">
    <source>
        <dbReference type="Proteomes" id="UP000807306"/>
    </source>
</evidence>
<accession>A0A9P6E4G5</accession>
<sequence>MLTYTLNVKIQSGALARLGGFHLYMAKGFQVDKGKITWKVVAVVNEILAKTTFTWSEGWETGGAKMLDSLAVASTHGPIPLSHIDDPPLPAFQMQPVLKTTGDEGVDTVVLPAQGPTDEICDPIASGTSQLTPVLKIALWFEKRVETSIIVDTEKSKMHVIDFAGRQSATTTYTDAGRWLDDSD</sequence>